<name>A0A6M3KZQ7_9ZZZZ</name>
<dbReference type="AlphaFoldDB" id="A0A6M3KZQ7"/>
<organism evidence="3">
    <name type="scientific">viral metagenome</name>
    <dbReference type="NCBI Taxonomy" id="1070528"/>
    <lineage>
        <taxon>unclassified sequences</taxon>
        <taxon>metagenomes</taxon>
        <taxon>organismal metagenomes</taxon>
    </lineage>
</organism>
<protein>
    <submittedName>
        <fullName evidence="3">Uncharacterized protein</fullName>
    </submittedName>
</protein>
<sequence>MPLDPKKKYLIQDGSNAIFQWTEVLGKRKDMRGYDPRTEMPIARPSGDPSVSIELQGQTFQVNPKLSKIIIEMGDKLVELQGKIKVLEAQAENFDAFKERLTTDNADLQEQLDAARENAPPPKSAFSMDIPEDASETTERKKPGPKPKDK</sequence>
<dbReference type="EMBL" id="MT142650">
    <property type="protein sequence ID" value="QJA86655.1"/>
    <property type="molecule type" value="Genomic_DNA"/>
</dbReference>
<evidence type="ECO:0000313" key="3">
    <source>
        <dbReference type="EMBL" id="QJA86655.1"/>
    </source>
</evidence>
<evidence type="ECO:0000256" key="1">
    <source>
        <dbReference type="SAM" id="MobiDB-lite"/>
    </source>
</evidence>
<reference evidence="3" key="1">
    <citation type="submission" date="2020-03" db="EMBL/GenBank/DDBJ databases">
        <title>The deep terrestrial virosphere.</title>
        <authorList>
            <person name="Holmfeldt K."/>
            <person name="Nilsson E."/>
            <person name="Simone D."/>
            <person name="Lopez-Fernandez M."/>
            <person name="Wu X."/>
            <person name="de Brujin I."/>
            <person name="Lundin D."/>
            <person name="Andersson A."/>
            <person name="Bertilsson S."/>
            <person name="Dopson M."/>
        </authorList>
    </citation>
    <scope>NUCLEOTIDE SEQUENCE</scope>
    <source>
        <strain evidence="2">MM415A01405</strain>
        <strain evidence="3">MM415B03148</strain>
    </source>
</reference>
<evidence type="ECO:0000313" key="2">
    <source>
        <dbReference type="EMBL" id="QJA76878.1"/>
    </source>
</evidence>
<dbReference type="EMBL" id="MT142249">
    <property type="protein sequence ID" value="QJA76878.1"/>
    <property type="molecule type" value="Genomic_DNA"/>
</dbReference>
<proteinExistence type="predicted"/>
<feature type="region of interest" description="Disordered" evidence="1">
    <location>
        <begin position="105"/>
        <end position="150"/>
    </location>
</feature>
<gene>
    <name evidence="2" type="ORF">MM415A01405_0009</name>
    <name evidence="3" type="ORF">MM415B03148_0010</name>
</gene>
<feature type="compositionally biased region" description="Basic and acidic residues" evidence="1">
    <location>
        <begin position="137"/>
        <end position="150"/>
    </location>
</feature>
<accession>A0A6M3KZQ7</accession>